<dbReference type="InterPro" id="IPR027443">
    <property type="entry name" value="IPNS-like_sf"/>
</dbReference>
<sequence>MMSHNIGSRDDDDDDVGADPSPVPSSLHLQHPADQSELATPWSLQSLAVHADDSPLRIPSHVPEQFLLPEHLRPTVKHDDYLIYNAHEEIPVIDMAACNLDGDVVDVTAMETVVAQVRDACLNWGFFEIINHGVEEELLSRVLRQATRFFTLPYLDKMKVVKPPGKYSGYGHATVKEGDVRPWSEGFYFTDETTTAEFAQTLWPEDNNDFVDSYSQYTEKMKHLSGRLMQIIVAGLGVNVAHFEQYTANTGGLLRWNYYPACPEPLKTFGLTAHTDFNLLTVVHLGEVGGLQIEKDGKWIAVRPHPGALAVNIGDTLQVLTNARYKSVPHRAVVNTTKSRISLVYFWVPLTSINIVPSPDLVTEDNPCKYKPFNFDAMTKMKQMYFLNTLDHFLLEE</sequence>
<keyword evidence="3" id="KW-0560">Oxidoreductase</keyword>
<evidence type="ECO:0000256" key="2">
    <source>
        <dbReference type="ARBA" id="ARBA00023004"/>
    </source>
</evidence>
<dbReference type="OrthoDB" id="288590at2759"/>
<dbReference type="Gene3D" id="2.60.120.330">
    <property type="entry name" value="B-lactam Antibiotic, Isopenicillin N Synthase, Chain"/>
    <property type="match status" value="1"/>
</dbReference>
<feature type="region of interest" description="Disordered" evidence="4">
    <location>
        <begin position="1"/>
        <end position="35"/>
    </location>
</feature>
<dbReference type="InterPro" id="IPR044861">
    <property type="entry name" value="IPNS-like_FE2OG_OXY"/>
</dbReference>
<dbReference type="SUPFAM" id="SSF51197">
    <property type="entry name" value="Clavaminate synthase-like"/>
    <property type="match status" value="1"/>
</dbReference>
<gene>
    <name evidence="6" type="ORF">KC19_10G188400</name>
</gene>
<evidence type="ECO:0000259" key="5">
    <source>
        <dbReference type="PROSITE" id="PS51471"/>
    </source>
</evidence>
<name>A0A8T0GS76_CERPU</name>
<comment type="caution">
    <text evidence="6">The sequence shown here is derived from an EMBL/GenBank/DDBJ whole genome shotgun (WGS) entry which is preliminary data.</text>
</comment>
<dbReference type="AlphaFoldDB" id="A0A8T0GS76"/>
<evidence type="ECO:0000313" key="7">
    <source>
        <dbReference type="Proteomes" id="UP000822688"/>
    </source>
</evidence>
<dbReference type="Proteomes" id="UP000822688">
    <property type="component" value="Chromosome 10"/>
</dbReference>
<keyword evidence="7" id="KW-1185">Reference proteome</keyword>
<protein>
    <recommendedName>
        <fullName evidence="5">Fe2OG dioxygenase domain-containing protein</fullName>
    </recommendedName>
</protein>
<dbReference type="GO" id="GO:0016491">
    <property type="term" value="F:oxidoreductase activity"/>
    <property type="evidence" value="ECO:0007669"/>
    <property type="project" value="UniProtKB-KW"/>
</dbReference>
<dbReference type="InterPro" id="IPR050231">
    <property type="entry name" value="Iron_ascorbate_oxido_reductase"/>
</dbReference>
<proteinExistence type="inferred from homology"/>
<dbReference type="EMBL" id="CM026431">
    <property type="protein sequence ID" value="KAG0560538.1"/>
    <property type="molecule type" value="Genomic_DNA"/>
</dbReference>
<evidence type="ECO:0000256" key="3">
    <source>
        <dbReference type="RuleBase" id="RU003682"/>
    </source>
</evidence>
<dbReference type="InterPro" id="IPR005123">
    <property type="entry name" value="Oxoglu/Fe-dep_dioxygenase_dom"/>
</dbReference>
<dbReference type="PANTHER" id="PTHR47990">
    <property type="entry name" value="2-OXOGLUTARATE (2OG) AND FE(II)-DEPENDENT OXYGENASE SUPERFAMILY PROTEIN-RELATED"/>
    <property type="match status" value="1"/>
</dbReference>
<reference evidence="6" key="1">
    <citation type="submission" date="2020-06" db="EMBL/GenBank/DDBJ databases">
        <title>WGS assembly of Ceratodon purpureus strain R40.</title>
        <authorList>
            <person name="Carey S.B."/>
            <person name="Jenkins J."/>
            <person name="Shu S."/>
            <person name="Lovell J.T."/>
            <person name="Sreedasyam A."/>
            <person name="Maumus F."/>
            <person name="Tiley G.P."/>
            <person name="Fernandez-Pozo N."/>
            <person name="Barry K."/>
            <person name="Chen C."/>
            <person name="Wang M."/>
            <person name="Lipzen A."/>
            <person name="Daum C."/>
            <person name="Saski C.A."/>
            <person name="Payton A.C."/>
            <person name="Mcbreen J.C."/>
            <person name="Conrad R.E."/>
            <person name="Kollar L.M."/>
            <person name="Olsson S."/>
            <person name="Huttunen S."/>
            <person name="Landis J.B."/>
            <person name="Wickett N.J."/>
            <person name="Johnson M.G."/>
            <person name="Rensing S.A."/>
            <person name="Grimwood J."/>
            <person name="Schmutz J."/>
            <person name="Mcdaniel S.F."/>
        </authorList>
    </citation>
    <scope>NUCLEOTIDE SEQUENCE</scope>
    <source>
        <strain evidence="6">R40</strain>
    </source>
</reference>
<dbReference type="PROSITE" id="PS51471">
    <property type="entry name" value="FE2OG_OXY"/>
    <property type="match status" value="1"/>
</dbReference>
<comment type="similarity">
    <text evidence="3">Belongs to the iron/ascorbate-dependent oxidoreductase family.</text>
</comment>
<organism evidence="6 7">
    <name type="scientific">Ceratodon purpureus</name>
    <name type="common">Fire moss</name>
    <name type="synonym">Dicranum purpureum</name>
    <dbReference type="NCBI Taxonomy" id="3225"/>
    <lineage>
        <taxon>Eukaryota</taxon>
        <taxon>Viridiplantae</taxon>
        <taxon>Streptophyta</taxon>
        <taxon>Embryophyta</taxon>
        <taxon>Bryophyta</taxon>
        <taxon>Bryophytina</taxon>
        <taxon>Bryopsida</taxon>
        <taxon>Dicranidae</taxon>
        <taxon>Pseudoditrichales</taxon>
        <taxon>Ditrichaceae</taxon>
        <taxon>Ceratodon</taxon>
    </lineage>
</organism>
<evidence type="ECO:0000313" key="6">
    <source>
        <dbReference type="EMBL" id="KAG0560538.1"/>
    </source>
</evidence>
<evidence type="ECO:0000256" key="1">
    <source>
        <dbReference type="ARBA" id="ARBA00022723"/>
    </source>
</evidence>
<dbReference type="InterPro" id="IPR026992">
    <property type="entry name" value="DIOX_N"/>
</dbReference>
<feature type="domain" description="Fe2OG dioxygenase" evidence="5">
    <location>
        <begin position="249"/>
        <end position="349"/>
    </location>
</feature>
<keyword evidence="2 3" id="KW-0408">Iron</keyword>
<evidence type="ECO:0000256" key="4">
    <source>
        <dbReference type="SAM" id="MobiDB-lite"/>
    </source>
</evidence>
<accession>A0A8T0GS76</accession>
<dbReference type="Pfam" id="PF14226">
    <property type="entry name" value="DIOX_N"/>
    <property type="match status" value="1"/>
</dbReference>
<dbReference type="GO" id="GO:0046872">
    <property type="term" value="F:metal ion binding"/>
    <property type="evidence" value="ECO:0007669"/>
    <property type="project" value="UniProtKB-KW"/>
</dbReference>
<dbReference type="Pfam" id="PF03171">
    <property type="entry name" value="2OG-FeII_Oxy"/>
    <property type="match status" value="1"/>
</dbReference>
<keyword evidence="1 3" id="KW-0479">Metal-binding</keyword>